<accession>A0A2H0W163</accession>
<organism evidence="3 4">
    <name type="scientific">Candidatus Buchananbacteria bacterium CG10_big_fil_rev_8_21_14_0_10_42_9</name>
    <dbReference type="NCBI Taxonomy" id="1974526"/>
    <lineage>
        <taxon>Bacteria</taxon>
        <taxon>Candidatus Buchananiibacteriota</taxon>
    </lineage>
</organism>
<evidence type="ECO:0000259" key="1">
    <source>
        <dbReference type="Pfam" id="PF00534"/>
    </source>
</evidence>
<evidence type="ECO:0000313" key="3">
    <source>
        <dbReference type="EMBL" id="PIS05037.1"/>
    </source>
</evidence>
<protein>
    <recommendedName>
        <fullName evidence="5">Glycosyltransferase family 1 protein</fullName>
    </recommendedName>
</protein>
<dbReference type="PANTHER" id="PTHR45947:SF3">
    <property type="entry name" value="SULFOQUINOVOSYL TRANSFERASE SQD2"/>
    <property type="match status" value="1"/>
</dbReference>
<dbReference type="InterPro" id="IPR028098">
    <property type="entry name" value="Glyco_trans_4-like_N"/>
</dbReference>
<dbReference type="GO" id="GO:0016757">
    <property type="term" value="F:glycosyltransferase activity"/>
    <property type="evidence" value="ECO:0007669"/>
    <property type="project" value="InterPro"/>
</dbReference>
<sequence>MSKNLLVTLEFPPQIGGTQKYYQNLCSAYGANQIVVLTPPALNAKLFDQTQAYKIIRHKFFGLIWPRWFKLSRTIQKVVQTENIDYILAGQIIPVGSAVLLAKKPFAVFLHGKDIGILSGRKKILAQEILNKADKIFVNSNFTKSLLLQKFKAAENKIQVNHPVVRVDAQVERQARALTQKLIQQYNLGGKKIILTIARLVERKGHGYLIEALARLKENFPNLIYVIVGTGPYRDELTAKSKRLGVSEQIIFTGSVSEVEMNAWLQVCDIFAMTPTQNSQDVEGFGIVYLEAKHYQKPIIAAASGGVKEAIGKYSKAIYVNPDNVGSIPNAIKTLCQK</sequence>
<evidence type="ECO:0000313" key="4">
    <source>
        <dbReference type="Proteomes" id="UP000230935"/>
    </source>
</evidence>
<dbReference type="InterPro" id="IPR001296">
    <property type="entry name" value="Glyco_trans_1"/>
</dbReference>
<dbReference type="Proteomes" id="UP000230935">
    <property type="component" value="Unassembled WGS sequence"/>
</dbReference>
<feature type="domain" description="Glycosyl transferase family 1" evidence="1">
    <location>
        <begin position="182"/>
        <end position="335"/>
    </location>
</feature>
<comment type="caution">
    <text evidence="3">The sequence shown here is derived from an EMBL/GenBank/DDBJ whole genome shotgun (WGS) entry which is preliminary data.</text>
</comment>
<dbReference type="CDD" id="cd03801">
    <property type="entry name" value="GT4_PimA-like"/>
    <property type="match status" value="1"/>
</dbReference>
<dbReference type="PANTHER" id="PTHR45947">
    <property type="entry name" value="SULFOQUINOVOSYL TRANSFERASE SQD2"/>
    <property type="match status" value="1"/>
</dbReference>
<evidence type="ECO:0000259" key="2">
    <source>
        <dbReference type="Pfam" id="PF13439"/>
    </source>
</evidence>
<evidence type="ECO:0008006" key="5">
    <source>
        <dbReference type="Google" id="ProtNLM"/>
    </source>
</evidence>
<dbReference type="Pfam" id="PF00534">
    <property type="entry name" value="Glycos_transf_1"/>
    <property type="match status" value="1"/>
</dbReference>
<dbReference type="EMBL" id="PEZZ01000024">
    <property type="protein sequence ID" value="PIS05037.1"/>
    <property type="molecule type" value="Genomic_DNA"/>
</dbReference>
<name>A0A2H0W163_9BACT</name>
<dbReference type="AlphaFoldDB" id="A0A2H0W163"/>
<proteinExistence type="predicted"/>
<dbReference type="Pfam" id="PF13439">
    <property type="entry name" value="Glyco_transf_4"/>
    <property type="match status" value="1"/>
</dbReference>
<dbReference type="SUPFAM" id="SSF53756">
    <property type="entry name" value="UDP-Glycosyltransferase/glycogen phosphorylase"/>
    <property type="match status" value="1"/>
</dbReference>
<reference evidence="4" key="1">
    <citation type="submission" date="2017-09" db="EMBL/GenBank/DDBJ databases">
        <title>Depth-based differentiation of microbial function through sediment-hosted aquifers and enrichment of novel symbionts in the deep terrestrial subsurface.</title>
        <authorList>
            <person name="Probst A.J."/>
            <person name="Ladd B."/>
            <person name="Jarett J.K."/>
            <person name="Geller-Mcgrath D.E."/>
            <person name="Sieber C.M.K."/>
            <person name="Emerson J.B."/>
            <person name="Anantharaman K."/>
            <person name="Thomas B.C."/>
            <person name="Malmstrom R."/>
            <person name="Stieglmeier M."/>
            <person name="Klingl A."/>
            <person name="Woyke T."/>
            <person name="Ryan C.M."/>
            <person name="Banfield J.F."/>
        </authorList>
    </citation>
    <scope>NUCLEOTIDE SEQUENCE [LARGE SCALE GENOMIC DNA]</scope>
</reference>
<dbReference type="Gene3D" id="3.40.50.2000">
    <property type="entry name" value="Glycogen Phosphorylase B"/>
    <property type="match status" value="2"/>
</dbReference>
<feature type="domain" description="Glycosyltransferase subfamily 4-like N-terminal" evidence="2">
    <location>
        <begin position="15"/>
        <end position="166"/>
    </location>
</feature>
<gene>
    <name evidence="3" type="ORF">COT81_03200</name>
</gene>
<dbReference type="InterPro" id="IPR050194">
    <property type="entry name" value="Glycosyltransferase_grp1"/>
</dbReference>